<dbReference type="InterPro" id="IPR050447">
    <property type="entry name" value="Erg6_SMT_methyltransf"/>
</dbReference>
<dbReference type="Pfam" id="PF13649">
    <property type="entry name" value="Methyltransf_25"/>
    <property type="match status" value="1"/>
</dbReference>
<dbReference type="RefSeq" id="WP_114623423.1">
    <property type="nucleotide sequence ID" value="NZ_QQNA01000063.1"/>
</dbReference>
<organism evidence="2 3">
    <name type="scientific">Streptomyces corynorhini</name>
    <dbReference type="NCBI Taxonomy" id="2282652"/>
    <lineage>
        <taxon>Bacteria</taxon>
        <taxon>Bacillati</taxon>
        <taxon>Actinomycetota</taxon>
        <taxon>Actinomycetes</taxon>
        <taxon>Kitasatosporales</taxon>
        <taxon>Streptomycetaceae</taxon>
        <taxon>Streptomyces</taxon>
    </lineage>
</organism>
<feature type="domain" description="Methyltransferase" evidence="1">
    <location>
        <begin position="73"/>
        <end position="168"/>
    </location>
</feature>
<keyword evidence="3" id="KW-1185">Reference proteome</keyword>
<comment type="caution">
    <text evidence="2">The sequence shown here is derived from an EMBL/GenBank/DDBJ whole genome shotgun (WGS) entry which is preliminary data.</text>
</comment>
<dbReference type="Proteomes" id="UP000253741">
    <property type="component" value="Unassembled WGS sequence"/>
</dbReference>
<dbReference type="InterPro" id="IPR029063">
    <property type="entry name" value="SAM-dependent_MTases_sf"/>
</dbReference>
<evidence type="ECO:0000313" key="2">
    <source>
        <dbReference type="EMBL" id="RDG38275.1"/>
    </source>
</evidence>
<dbReference type="PANTHER" id="PTHR44068:SF11">
    <property type="entry name" value="GERANYL DIPHOSPHATE 2-C-METHYLTRANSFERASE"/>
    <property type="match status" value="1"/>
</dbReference>
<name>A0A370BFR2_9ACTN</name>
<dbReference type="GO" id="GO:0032259">
    <property type="term" value="P:methylation"/>
    <property type="evidence" value="ECO:0007669"/>
    <property type="project" value="UniProtKB-KW"/>
</dbReference>
<accession>A0A370BFR2</accession>
<proteinExistence type="predicted"/>
<dbReference type="SUPFAM" id="SSF53335">
    <property type="entry name" value="S-adenosyl-L-methionine-dependent methyltransferases"/>
    <property type="match status" value="1"/>
</dbReference>
<evidence type="ECO:0000259" key="1">
    <source>
        <dbReference type="Pfam" id="PF13649"/>
    </source>
</evidence>
<keyword evidence="2" id="KW-0808">Transferase</keyword>
<gene>
    <name evidence="2" type="ORF">DVH02_10055</name>
</gene>
<protein>
    <submittedName>
        <fullName evidence="2">Methyltransferase domain-containing protein</fullName>
    </submittedName>
</protein>
<dbReference type="Gene3D" id="3.40.50.150">
    <property type="entry name" value="Vaccinia Virus protein VP39"/>
    <property type="match status" value="1"/>
</dbReference>
<dbReference type="OrthoDB" id="9769602at2"/>
<dbReference type="InterPro" id="IPR041698">
    <property type="entry name" value="Methyltransf_25"/>
</dbReference>
<evidence type="ECO:0000313" key="3">
    <source>
        <dbReference type="Proteomes" id="UP000253741"/>
    </source>
</evidence>
<dbReference type="CDD" id="cd02440">
    <property type="entry name" value="AdoMet_MTases"/>
    <property type="match status" value="1"/>
</dbReference>
<dbReference type="EMBL" id="QQNA01000063">
    <property type="protein sequence ID" value="RDG38275.1"/>
    <property type="molecule type" value="Genomic_DNA"/>
</dbReference>
<dbReference type="AlphaFoldDB" id="A0A370BFR2"/>
<dbReference type="GO" id="GO:0008168">
    <property type="term" value="F:methyltransferase activity"/>
    <property type="evidence" value="ECO:0007669"/>
    <property type="project" value="UniProtKB-KW"/>
</dbReference>
<reference evidence="2 3" key="1">
    <citation type="submission" date="2018-07" db="EMBL/GenBank/DDBJ databases">
        <title>Streptomyces species from bats.</title>
        <authorList>
            <person name="Dunlap C."/>
        </authorList>
    </citation>
    <scope>NUCLEOTIDE SEQUENCE [LARGE SCALE GENOMIC DNA]</scope>
    <source>
        <strain evidence="2 3">AC230</strain>
    </source>
</reference>
<keyword evidence="2" id="KW-0489">Methyltransferase</keyword>
<dbReference type="PANTHER" id="PTHR44068">
    <property type="entry name" value="ZGC:194242"/>
    <property type="match status" value="1"/>
</dbReference>
<sequence>MTQQSDTAPGSTPGSVGRAYDQFADAGATTALGGNIHVGYWDDGEHDLPIAEATDRLTDLVARHLAPRRDQRILDVGCGNGDPALRIAGAYDVRLSGITVSERQLAQAAERAAGHDARDRVSFQLADAMDLPFEDGSFDGALAIESLLHMPDQCAALSEIRRVVRPGGRLVVADQCRRRPFTGRDRALFDNMLSVYRIAGINTPDEHAARLAESGWQLLAMTDIGEQVRASYGHVAAAFRELAASLDPGGAERIGAAADLMETFGKHPYTGYVLITARRP</sequence>